<dbReference type="SUPFAM" id="SSF53901">
    <property type="entry name" value="Thiolase-like"/>
    <property type="match status" value="3"/>
</dbReference>
<dbReference type="Gene3D" id="3.40.50.720">
    <property type="entry name" value="NAD(P)-binding Rossmann-like Domain"/>
    <property type="match status" value="3"/>
</dbReference>
<dbReference type="InterPro" id="IPR042104">
    <property type="entry name" value="PKS_dehydratase_sf"/>
</dbReference>
<dbReference type="CDD" id="cd08953">
    <property type="entry name" value="KR_2_SDR_x"/>
    <property type="match status" value="3"/>
</dbReference>
<dbReference type="InterPro" id="IPR049551">
    <property type="entry name" value="PKS_DH_C"/>
</dbReference>
<dbReference type="Pfam" id="PF00109">
    <property type="entry name" value="ketoacyl-synt"/>
    <property type="match status" value="3"/>
</dbReference>
<feature type="domain" description="PKS/mFAS DH" evidence="11">
    <location>
        <begin position="4310"/>
        <end position="4591"/>
    </location>
</feature>
<dbReference type="SMART" id="SM00825">
    <property type="entry name" value="PKS_KS"/>
    <property type="match status" value="3"/>
</dbReference>
<keyword evidence="4" id="KW-0963">Cytoplasm</keyword>
<dbReference type="EMBL" id="SMLW01000680">
    <property type="protein sequence ID" value="MTI29181.1"/>
    <property type="molecule type" value="Genomic_DNA"/>
</dbReference>
<feature type="active site" description="Proton donor; for dehydratase activity" evidence="8">
    <location>
        <position position="248"/>
    </location>
</feature>
<dbReference type="PROSITE" id="PS50075">
    <property type="entry name" value="CARRIER"/>
    <property type="match status" value="3"/>
</dbReference>
<dbReference type="Pfam" id="PF00550">
    <property type="entry name" value="PP-binding"/>
    <property type="match status" value="3"/>
</dbReference>
<dbReference type="SMART" id="SM00826">
    <property type="entry name" value="PKS_DH"/>
    <property type="match status" value="3"/>
</dbReference>
<evidence type="ECO:0000259" key="10">
    <source>
        <dbReference type="PROSITE" id="PS52004"/>
    </source>
</evidence>
<protein>
    <submittedName>
        <fullName evidence="12">SDR family NAD(P)-dependent oxidoreductase</fullName>
    </submittedName>
</protein>
<sequence>MIDFIEYVVLELKSKRLSKANALDLIRQFSHRSASNGKPAVIHPLLHTNTSDLSQQSFTSTFTGNEFFLKDHEVKGQKVLPGVAYLEMARTAFKKAMPAQQGLAIELRNIIWAQPVIVGAAKEVTIALFADEKEIDNGQIQYEVYSTEVVENGDINETIHCQGQAILINKPAAVKLDLDKLKTQMQSGKLESGPVYTAYSKLGLNYGPTHQAIKTIYQGSGQLLVKLNLPGLNSSGTEDFVLHPGMMDSALQASIGLFGGLDQIPDQPSLPFALESLKIYEACKSEMFAWVRYAEGNKPNDKVIKLDIDLCYKDGTVAVQMRGFSSRILHTDIAVAGEPRKGKGSILAAPAWHTTEVSASDDAGVNYSHRYVLMCEMPEVKEKQLEDILTQTKVVHLEAKQTKNIAERFNEYALACFEQVKTILADKPAEKVLIQVVATNEQDKVIFSGLSGLLKTAALENPQLIGQVILTSPTVEAEALAVQLKESAGRPKDAIVKYEEDTRNVLGWEEIAHKASRIAFKDNGVYLITAGLGGLGKIFVREILQQTQNAKIILTGRSALTQERQAGIKEFGAAEGQVTYQQLDFTDLKAVKQTIAALKKAHGQLHGIIHSAGMVADNFILKKTSKEFGEVLAPKVTGAYNLDEATKDIDLDFMVLFSSISSMTGNSGQADYATANSFMDHFAAYRNHLADAGKRTGRTISINWPLWQDGGMKIDASKEEILRQSTGMSPMRTETGLSTFYRSLELSQSQLLVMEGDLQQLHQALFAEKIINTPAGPADTEGNEPVVEMDAGSLEEKTQDYIKKQLSELFKLPAHKIDPHAPLEKYGIDSILAMNLTNQLEKTFGSLPKTLFFEYQTIRELTDYFIKSHSAKLASLFVSTKNSEIKAAEKSDETPVKTQAQPLQARSIRRQRHIEVGADNSPKVDTDPIAIIGLSGRYPESVNIEAYWNNLRDGKDCIIEVPKDRWDWREYYSEDRSKGGHHYSKWGGFIEGVDEFDPLFFNISPLEAEILDPQERLFLQHAWMAMEDAGYTKTSLQMPHDFGMAGQVGVYAGVMYSEYQLFGIEASKSGKRMGVPGSYASIANRVSYVLNLHGPSMTVDSMCSSSLTAIHLACQDLKEGRTSLGIAGGVNVSIHPNKYLVISSGQYISSDGHCQSFGEGGEGYIPGEGVGVVVLKRLSEAVRDGDHIYGVIKGSALNHGGKTNGYSVPNPQAQANLISHVLEATHTDPRHVSYIEAHGTGTKLGDPIEIAALSQAFQRKTSDVGFCQLGSAKSNIGHCESAAGIAGLTKVLLQLKHKRIVPSLHSKKLNPNIDFDKTPFVVNQTLKPWEQPVIDGVSVPRLAGLSSFGAGGANAHLIIEEYVAPAEENQAVTFTSPDSKVIIPLSARTPEQLKQKALDLYDFLQNARTKEQEEEVGAIDLASMAYTLQVGREAMDVRLGFMVGSVDELIEKLQAYINGEEDIEDTYQGRTDQDSDTLSLFNADSDFEQTVDKWISRRKLSKLLDLWAKGLNLDWAKFYGENKPKRISLPVYPFARDRYWIDTQNNGQGVVNGKLTSALHPLLHSNTSDFSRQSYSSTFSGAEFFLSDHQVKISDEHSAKILPAVAYLEMARVAVERAAGVEPGSGVLELHNTAWAQPLVVEEHKQVDIALFVKGGEQINFEISSWDNEQEVVHCQGVARFSSHAEGQALDITELKSKLTRGKIEAENLYPIFTSMGLHYGPAYQGIKVLYQGERQLLAQLKLPKAVALDQHDYMLHPSLMDSALQSAFGLLEDLTTLPSQPSVPFALDTIRVIAPATENMYAWVRYAQGSQPTDAITKLDIDLCDQEGNVCVQMRGLSSRQLNVDAVDAQNKGKGTLMAKPVWVPCDMQLPVSQSAFEQKHVILCELPAIQAGELERLTNNSHCLQLKVSKGNIAVRYSEYVVAVFEQIQNIIKDKPEGKVLIQVVVPDHKDQTLLAGLSGLLKTANQENPKLTGQVILTKPDITAEELAGQLQKAQNRPEESFIKYQGDAAHVLQWEEVSVGQTEPQAVLKDNGVYLITGGLGALGVLFAEEILKHTQGAKVILTGRSELTKEKQAMLTALSKDEGQVIYKQLDLNDQDLVKAVVAEVKKEHKQLNGIIHSAGMISDSFILKKTSEEVNKVLAPKVTGTVNLDEASKDIELDFMVLFSSLSGAMGNVGQADYAAANAFMDQYAFYRNQLVEQKARHGQTLSINWPLWKGGHLSIDQENIDMLEQATGIQPLQASSGVAAFYSSLASSGSQMLVMEGDLKKMRRILHLDKSSYEEATPAPSAISTETTPTVQAEASNLLDKTVTYLRKEFAEVLKIPVSQLDAKAPLENYGIDSILAMKLTSMLEETFGSLSKTLFFEYQTIKSLAGFLAKSYPQIILDKVEGNTVAPAPVVTPQAAAKKQPVIPTLASRNRFNGNETNVKAREVAIVGLSGKYPLSENLDEFWENLKNGKDCITEIPEDRWDTKRFFDPKRNQAGKTYSKWGGFISDVDKFDPLFFNISPKEAELIDPQERLFIEAAWQTIEDAGYSKEGISAMGRVGVYVGVMYGQYQLYGAEAMLTGNAIVPGSSYASIANRVSYFLDLHGPSIALDTMCSSSLTAIHQACEEIRKGDIEAAIAGGVNVSIHPHKYLVLSQGNFAASDGRCRSFGDGGDGYVAGEGVGAVLLKSLDKAIEDGDHIYGVIKSSVINHGGKTNGYSVPNPVAQGDLIIESLKKANIDPATLSYIETHGTGTALGDPIEITGLNKAFGEADGKKQFCPIGSVKSNIGHLESAAGIAAVTKVLLQLKHQQLVPSLHAEILNSNINFSESPFYVQRELADWAQPDGFPRRAGISSFGAGGSNAHLIIEEYNTVATQANEPENSIPQAFVLSSKDQNGLLKYAEKMLAFLVKNKETSLTDIVYTAQVGRTPMNERLVIIVASMQELEEKLRQWLTVQQETGSKKSVNELEGTYHGNIKSAPSDATALLEGEEGRAYLKVIMETRNLEKLAKLWISGADIDWSLFYQHAQPKRVSLPTYPFAKERYWIKTPAFSLSTDQFVVQEIDTDGEPEEEKKRRLHYQPHWVEQTLGISEEKTPEKSPILMLNATDELLEAIQKEYGQDKPVIFIKSGKSFQEVEPSVYTLDLQQEDHFKQLVESLAKKDQLPYRVVHQALNTGSLEKTDEVTRQVNHGIVALFNLCKALMAQKHHAPVQILSIFNSQDVAAPFSAALGGFFKTLALENPHYHGKTIEVQRGEDVSVPTEEKVRIIVDEFNDGNWKKNEVRYKFREEKQGYTRYVRELAQYVRIEGIKDKLPLKQNGVYIVSGGLGGLGLVFSEYLVKNYQCNLVIFGRSELKAAQEAKLERLRAYGTEILYLQADASSLEDMEDVVKTAKGRFSQVNGVLHSAGVNIDSFILRKSREEMDKVLAPKIYGTINLDLATREEDLDVFILFSSIAGVMGNVGQCDYAYGNHFLDSFAENRESLVKAQKRTGKTLSVNWTYWEEGGMHIADEEVAMIEQQAGLCPLPVQEGIQYLEEFLMSDLSQGVPLYGFSSRIKPYIGHMVTEVEKSKPAPAKAMDAEELLEKTEAYLKALIGEEIKLEPGRIDPTEPFETFGIDSIMISKLNANLERDLGALPKTLFYEYSTIEELAAYMVADEKEALISFLGLDHEVEEEVRETTSYEEKVQVVEHHRVEIREAAPSPARYEDTEPIAIIGVHGSYPQSEDLNKYWENLKKGKDLTDVVPASRWDSEAYYHEDPEKAREGKIYCKWGGFINDVDKFDPEFFNITPDEARIMDPQERLFLQSVWSSIEDAGYTKESLKKKHAKAKSANVGVFVGVTTNTYNLLAAEEWSNGNTTPSAHPWSIANRVSYLLDFNGPSMPVDTACSSSSVAIHLACESLRKQECQVAVAGGVNLYLHPSKYHSFCKNRMISRTGKCFSYGAGDDGFVPGEGVGSVLLKPLSKAIADNDQIYAVVSASAYDHSGRSNGYSAPNPNAQANLIEQTLRKANINPETISYIEGHGTGTQLGDSLEIVAMTNAFRKQTGKKQFAPVGSVKANIGHPESAAGIAGVAKVLLQMKHRQLVPTINSEEVNPNIEFKESPFYLQHQLSPWDPAPGAPRRALINSFGAGGVNACLILEEYKKPKPMQHNQEKIPQLVVLSAKDNERLQEYADRLLTFAGNEKHVSLADLSFTLQVGREAMPERLAVVAADRAELIDRLKTWRKQKTADHVYQATIDPRKGRKRAPDRGEEIRGLFEAGELDQLAQMWISGVDVDWEGLYAESKPGRISLPTYPFARQRYWVTDQPAGRKQKAEPQQAQLHPLVSHNSSTLREISFSSLLSDSEFYAIDHQVNGEKIFPGSGFIEMANISGNLAGEQKVSKIKDIVWAHPLSFRNGSQFVQTSLKPSGSGTEFRITSLDDENERILHSEGRLYFQNGHAASIENLSVQQLKAQCSGPQDGTHYYDVFSQVGFNYGAAFRTIQEFYVNGSFALSKLKLADHLKADFDRFILHPSIMDGALQTVAGLVGQMDAAVPHVPFAIDEIEIFRSLPHTCYAYVEQVDAEGHAHANIKKFNIKIINEAGDVLASIKNFYVRAFSPAGVVQDELPGDLAVEADDTFSAV</sequence>
<evidence type="ECO:0000313" key="12">
    <source>
        <dbReference type="EMBL" id="MTI29181.1"/>
    </source>
</evidence>
<dbReference type="SUPFAM" id="SSF51735">
    <property type="entry name" value="NAD(P)-binding Rossmann-fold domains"/>
    <property type="match status" value="4"/>
</dbReference>
<dbReference type="PROSITE" id="PS00012">
    <property type="entry name" value="PHOSPHOPANTETHEINE"/>
    <property type="match status" value="1"/>
</dbReference>
<evidence type="ECO:0000256" key="7">
    <source>
        <dbReference type="ARBA" id="ARBA00022737"/>
    </source>
</evidence>
<feature type="active site" description="Proton donor; for dehydratase activity" evidence="8">
    <location>
        <position position="1762"/>
    </location>
</feature>
<evidence type="ECO:0000256" key="5">
    <source>
        <dbReference type="ARBA" id="ARBA00022553"/>
    </source>
</evidence>
<dbReference type="PANTHER" id="PTHR43775">
    <property type="entry name" value="FATTY ACID SYNTHASE"/>
    <property type="match status" value="1"/>
</dbReference>
<keyword evidence="3" id="KW-0596">Phosphopantetheine</keyword>
<dbReference type="InterPro" id="IPR009081">
    <property type="entry name" value="PP-bd_ACP"/>
</dbReference>
<dbReference type="InterPro" id="IPR006162">
    <property type="entry name" value="Ppantetheine_attach_site"/>
</dbReference>
<comment type="subcellular location">
    <subcellularLocation>
        <location evidence="1">Cytoplasm</location>
    </subcellularLocation>
</comment>
<keyword evidence="5" id="KW-0597">Phosphoprotein</keyword>
<name>A0ABW9RYZ4_9BACT</name>
<dbReference type="Pfam" id="PF22336">
    <property type="entry name" value="RhiE-like_linker"/>
    <property type="match status" value="2"/>
</dbReference>
<dbReference type="InterPro" id="IPR013968">
    <property type="entry name" value="PKS_KR"/>
</dbReference>
<keyword evidence="6" id="KW-0808">Transferase</keyword>
<dbReference type="SMART" id="SM00823">
    <property type="entry name" value="PKS_PP"/>
    <property type="match status" value="3"/>
</dbReference>
<evidence type="ECO:0000259" key="9">
    <source>
        <dbReference type="PROSITE" id="PS50075"/>
    </source>
</evidence>
<dbReference type="PROSITE" id="PS00606">
    <property type="entry name" value="KS3_1"/>
    <property type="match status" value="1"/>
</dbReference>
<feature type="domain" description="Carrier" evidence="9">
    <location>
        <begin position="793"/>
        <end position="869"/>
    </location>
</feature>
<feature type="region of interest" description="C-terminal hotdog fold" evidence="8">
    <location>
        <begin position="1700"/>
        <end position="1849"/>
    </location>
</feature>
<dbReference type="PROSITE" id="PS52019">
    <property type="entry name" value="PKS_MFAS_DH"/>
    <property type="match status" value="3"/>
</dbReference>
<feature type="active site" description="Proton acceptor; for dehydratase activity" evidence="8">
    <location>
        <position position="72"/>
    </location>
</feature>
<dbReference type="Pfam" id="PF21089">
    <property type="entry name" value="PKS_DH_N"/>
    <property type="match status" value="3"/>
</dbReference>
<organism evidence="12 13">
    <name type="scientific">Fulvivirga kasyanovii</name>
    <dbReference type="NCBI Taxonomy" id="396812"/>
    <lineage>
        <taxon>Bacteria</taxon>
        <taxon>Pseudomonadati</taxon>
        <taxon>Bacteroidota</taxon>
        <taxon>Cytophagia</taxon>
        <taxon>Cytophagales</taxon>
        <taxon>Fulvivirgaceae</taxon>
        <taxon>Fulvivirga</taxon>
    </lineage>
</organism>
<evidence type="ECO:0000256" key="3">
    <source>
        <dbReference type="ARBA" id="ARBA00022450"/>
    </source>
</evidence>
<feature type="region of interest" description="N-terminal hotdog fold" evidence="8">
    <location>
        <begin position="43"/>
        <end position="172"/>
    </location>
</feature>
<dbReference type="InterPro" id="IPR036291">
    <property type="entry name" value="NAD(P)-bd_dom_sf"/>
</dbReference>
<evidence type="ECO:0000313" key="13">
    <source>
        <dbReference type="Proteomes" id="UP000798808"/>
    </source>
</evidence>
<feature type="region of interest" description="C-terminal hotdog fold" evidence="8">
    <location>
        <begin position="186"/>
        <end position="335"/>
    </location>
</feature>
<evidence type="ECO:0000259" key="11">
    <source>
        <dbReference type="PROSITE" id="PS52019"/>
    </source>
</evidence>
<feature type="domain" description="Ketosynthase family 3 (KS3)" evidence="10">
    <location>
        <begin position="926"/>
        <end position="1361"/>
    </location>
</feature>
<feature type="domain" description="Ketosynthase family 3 (KS3)" evidence="10">
    <location>
        <begin position="3697"/>
        <end position="4129"/>
    </location>
</feature>
<comment type="pathway">
    <text evidence="2">Antibiotic biosynthesis.</text>
</comment>
<feature type="region of interest" description="N-terminal hotdog fold" evidence="8">
    <location>
        <begin position="4310"/>
        <end position="4428"/>
    </location>
</feature>
<dbReference type="Gene3D" id="3.10.129.110">
    <property type="entry name" value="Polyketide synthase dehydratase"/>
    <property type="match status" value="3"/>
</dbReference>
<keyword evidence="13" id="KW-1185">Reference proteome</keyword>
<feature type="domain" description="PKS/mFAS DH" evidence="11">
    <location>
        <begin position="43"/>
        <end position="335"/>
    </location>
</feature>
<dbReference type="InterPro" id="IPR014031">
    <property type="entry name" value="Ketoacyl_synth_C"/>
</dbReference>
<feature type="region of interest" description="C-terminal hotdog fold" evidence="8">
    <location>
        <begin position="4444"/>
        <end position="4591"/>
    </location>
</feature>
<proteinExistence type="predicted"/>
<dbReference type="CDD" id="cd00833">
    <property type="entry name" value="PKS"/>
    <property type="match status" value="3"/>
</dbReference>
<evidence type="ECO:0000256" key="6">
    <source>
        <dbReference type="ARBA" id="ARBA00022679"/>
    </source>
</evidence>
<reference evidence="12 13" key="1">
    <citation type="submission" date="2019-02" db="EMBL/GenBank/DDBJ databases">
        <authorList>
            <person name="Goldberg S.R."/>
            <person name="Haltli B.A."/>
            <person name="Correa H."/>
            <person name="Russell K.G."/>
        </authorList>
    </citation>
    <scope>NUCLEOTIDE SEQUENCE [LARGE SCALE GENOMIC DNA]</scope>
    <source>
        <strain evidence="12 13">JCM 16186</strain>
    </source>
</reference>
<evidence type="ECO:0000256" key="8">
    <source>
        <dbReference type="PROSITE-ProRule" id="PRU01363"/>
    </source>
</evidence>
<dbReference type="Pfam" id="PF21394">
    <property type="entry name" value="Beta-ketacyl_N"/>
    <property type="match status" value="1"/>
</dbReference>
<dbReference type="InterPro" id="IPR020807">
    <property type="entry name" value="PKS_DH"/>
</dbReference>
<feature type="active site" description="Proton acceptor; for dehydratase activity" evidence="8">
    <location>
        <position position="4339"/>
    </location>
</feature>
<dbReference type="InterPro" id="IPR054514">
    <property type="entry name" value="RhiE-like_linker"/>
</dbReference>
<dbReference type="InterPro" id="IPR049552">
    <property type="entry name" value="PKS_DH_N"/>
</dbReference>
<dbReference type="RefSeq" id="WP_155177438.1">
    <property type="nucleotide sequence ID" value="NZ_BAAAFL010000029.1"/>
</dbReference>
<dbReference type="Pfam" id="PF08659">
    <property type="entry name" value="KR"/>
    <property type="match status" value="3"/>
</dbReference>
<dbReference type="Gene3D" id="3.40.47.10">
    <property type="match status" value="3"/>
</dbReference>
<evidence type="ECO:0000256" key="2">
    <source>
        <dbReference type="ARBA" id="ARBA00004792"/>
    </source>
</evidence>
<dbReference type="InterPro" id="IPR020841">
    <property type="entry name" value="PKS_Beta-ketoAc_synthase_dom"/>
</dbReference>
<dbReference type="InterPro" id="IPR036736">
    <property type="entry name" value="ACP-like_sf"/>
</dbReference>
<dbReference type="InterPro" id="IPR049490">
    <property type="entry name" value="C883_1060-like_KR_N"/>
</dbReference>
<dbReference type="Proteomes" id="UP000798808">
    <property type="component" value="Unassembled WGS sequence"/>
</dbReference>
<keyword evidence="7" id="KW-0677">Repeat</keyword>
<dbReference type="InterPro" id="IPR018201">
    <property type="entry name" value="Ketoacyl_synth_AS"/>
</dbReference>
<dbReference type="Pfam" id="PF14765">
    <property type="entry name" value="PS-DH"/>
    <property type="match status" value="3"/>
</dbReference>
<dbReference type="PANTHER" id="PTHR43775:SF37">
    <property type="entry name" value="SI:DKEY-61P9.11"/>
    <property type="match status" value="1"/>
</dbReference>
<feature type="domain" description="Carrier" evidence="9">
    <location>
        <begin position="2308"/>
        <end position="2384"/>
    </location>
</feature>
<gene>
    <name evidence="12" type="ORF">E1163_29740</name>
</gene>
<feature type="domain" description="Ketosynthase family 3 (KS3)" evidence="10">
    <location>
        <begin position="2433"/>
        <end position="2858"/>
    </location>
</feature>
<dbReference type="InterPro" id="IPR049900">
    <property type="entry name" value="PKS_mFAS_DH"/>
</dbReference>
<feature type="active site" description="Proton donor; for dehydratase activity" evidence="8">
    <location>
        <position position="4505"/>
    </location>
</feature>
<dbReference type="Pfam" id="PF02801">
    <property type="entry name" value="Ketoacyl-synt_C"/>
    <property type="match status" value="3"/>
</dbReference>
<evidence type="ECO:0000256" key="1">
    <source>
        <dbReference type="ARBA" id="ARBA00004496"/>
    </source>
</evidence>
<dbReference type="SMART" id="SM00822">
    <property type="entry name" value="PKS_KR"/>
    <property type="match status" value="3"/>
</dbReference>
<dbReference type="InterPro" id="IPR016039">
    <property type="entry name" value="Thiolase-like"/>
</dbReference>
<dbReference type="InterPro" id="IPR057326">
    <property type="entry name" value="KR_dom"/>
</dbReference>
<feature type="domain" description="Carrier" evidence="9">
    <location>
        <begin position="3570"/>
        <end position="3646"/>
    </location>
</feature>
<dbReference type="PROSITE" id="PS52004">
    <property type="entry name" value="KS3_2"/>
    <property type="match status" value="3"/>
</dbReference>
<feature type="active site" description="Proton acceptor; for dehydratase activity" evidence="8">
    <location>
        <position position="1589"/>
    </location>
</feature>
<evidence type="ECO:0000256" key="4">
    <source>
        <dbReference type="ARBA" id="ARBA00022490"/>
    </source>
</evidence>
<dbReference type="InterPro" id="IPR050091">
    <property type="entry name" value="PKS_NRPS_Biosynth_Enz"/>
</dbReference>
<dbReference type="InterPro" id="IPR014030">
    <property type="entry name" value="Ketoacyl_synth_N"/>
</dbReference>
<dbReference type="InterPro" id="IPR020806">
    <property type="entry name" value="PKS_PP-bd"/>
</dbReference>
<feature type="region of interest" description="N-terminal hotdog fold" evidence="8">
    <location>
        <begin position="1560"/>
        <end position="1686"/>
    </location>
</feature>
<dbReference type="Gene3D" id="1.10.1240.100">
    <property type="match status" value="3"/>
</dbReference>
<dbReference type="SMART" id="SM01294">
    <property type="entry name" value="PKS_PP_betabranch"/>
    <property type="match status" value="1"/>
</dbReference>
<accession>A0ABW9RYZ4</accession>
<feature type="domain" description="PKS/mFAS DH" evidence="11">
    <location>
        <begin position="1560"/>
        <end position="1849"/>
    </location>
</feature>
<comment type="caution">
    <text evidence="12">The sequence shown here is derived from an EMBL/GenBank/DDBJ whole genome shotgun (WGS) entry which is preliminary data.</text>
</comment>
<dbReference type="Gene3D" id="1.10.1200.10">
    <property type="entry name" value="ACP-like"/>
    <property type="match status" value="3"/>
</dbReference>
<dbReference type="Pfam" id="PF22621">
    <property type="entry name" value="CurL-like_PKS_C"/>
    <property type="match status" value="1"/>
</dbReference>
<dbReference type="SUPFAM" id="SSF47336">
    <property type="entry name" value="ACP-like"/>
    <property type="match status" value="3"/>
</dbReference>